<dbReference type="EMBL" id="JAMRDG010000001">
    <property type="protein sequence ID" value="KAJ3702678.1"/>
    <property type="molecule type" value="Genomic_DNA"/>
</dbReference>
<feature type="compositionally biased region" description="Basic and acidic residues" evidence="1">
    <location>
        <begin position="33"/>
        <end position="49"/>
    </location>
</feature>
<dbReference type="CDD" id="cd03031">
    <property type="entry name" value="GRX_GRX_like"/>
    <property type="match status" value="1"/>
</dbReference>
<dbReference type="PROSITE" id="PS51354">
    <property type="entry name" value="GLUTAREDOXIN_2"/>
    <property type="match status" value="1"/>
</dbReference>
<dbReference type="PANTHER" id="PTHR45669">
    <property type="entry name" value="GLUTAREDOXIN DOMAIN-CONTAINING CYSTEINE-RICH PROTEIN CG12206-RELATED"/>
    <property type="match status" value="1"/>
</dbReference>
<dbReference type="SUPFAM" id="SSF52833">
    <property type="entry name" value="Thioredoxin-like"/>
    <property type="match status" value="1"/>
</dbReference>
<dbReference type="PANTHER" id="PTHR45669:SF30">
    <property type="entry name" value="OS04G0641300 PROTEIN"/>
    <property type="match status" value="1"/>
</dbReference>
<evidence type="ECO:0000313" key="3">
    <source>
        <dbReference type="EMBL" id="KAJ3702678.1"/>
    </source>
</evidence>
<evidence type="ECO:0000259" key="2">
    <source>
        <dbReference type="Pfam" id="PF00462"/>
    </source>
</evidence>
<feature type="domain" description="Glutaredoxin" evidence="2">
    <location>
        <begin position="212"/>
        <end position="277"/>
    </location>
</feature>
<evidence type="ECO:0000313" key="4">
    <source>
        <dbReference type="Proteomes" id="UP001210211"/>
    </source>
</evidence>
<proteinExistence type="predicted"/>
<protein>
    <recommendedName>
        <fullName evidence="2">Glutaredoxin domain-containing protein</fullName>
    </recommendedName>
</protein>
<reference evidence="3 4" key="1">
    <citation type="journal article" date="2022" name="Cell">
        <title>Repeat-based holocentromeres influence genome architecture and karyotype evolution.</title>
        <authorList>
            <person name="Hofstatter P.G."/>
            <person name="Thangavel G."/>
            <person name="Lux T."/>
            <person name="Neumann P."/>
            <person name="Vondrak T."/>
            <person name="Novak P."/>
            <person name="Zhang M."/>
            <person name="Costa L."/>
            <person name="Castellani M."/>
            <person name="Scott A."/>
            <person name="Toegelov H."/>
            <person name="Fuchs J."/>
            <person name="Mata-Sucre Y."/>
            <person name="Dias Y."/>
            <person name="Vanzela A.L.L."/>
            <person name="Huettel B."/>
            <person name="Almeida C.C.S."/>
            <person name="Simkova H."/>
            <person name="Souza G."/>
            <person name="Pedrosa-Harand A."/>
            <person name="Macas J."/>
            <person name="Mayer K.F.X."/>
            <person name="Houben A."/>
            <person name="Marques A."/>
        </authorList>
    </citation>
    <scope>NUCLEOTIDE SEQUENCE [LARGE SCALE GENOMIC DNA]</scope>
    <source>
        <strain evidence="3">RhyTen1mFocal</strain>
    </source>
</reference>
<dbReference type="Proteomes" id="UP001210211">
    <property type="component" value="Unassembled WGS sequence"/>
</dbReference>
<dbReference type="Pfam" id="PF23733">
    <property type="entry name" value="GRXCR1-2_C"/>
    <property type="match status" value="1"/>
</dbReference>
<keyword evidence="4" id="KW-1185">Reference proteome</keyword>
<dbReference type="AlphaFoldDB" id="A0AAD5ZRM2"/>
<comment type="caution">
    <text evidence="3">The sequence shown here is derived from an EMBL/GenBank/DDBJ whole genome shotgun (WGS) entry which is preliminary data.</text>
</comment>
<accession>A0AAD5ZRM2</accession>
<evidence type="ECO:0000256" key="1">
    <source>
        <dbReference type="SAM" id="MobiDB-lite"/>
    </source>
</evidence>
<sequence>MFLYNDLLHSPGKGKCSSLSRRPLMGCATSKQAQRDHSRSPSPLPHDHHVVSFTSSTLHALNLTSNVETEPEFEIKTIDESSKLAPTKNPKWILCTPTMTPPNEPETINTWELMAGLDHSLLSRPMTPPPPVERCSFSFQSVPTDIVEFDQEVLSAFRKAMEELSPVHPTLLRSSPKIDKMERTCSGGMETLGQMTRRCEGNINDNNNVLIYFTSLRGVRKTFEDCCLVRLILKGYGVWLDERDLSMHRGFLDELQELLCDGTKLQLPKVFVKGKHIGGVEEVKRMHETGELASILEGCEKMSEERNQPCSQCGDVRFVVCEICSGSCKLCIEEIGEELPSEMEDEEEERREFMRCPNCNENGIVRCNVCCQI</sequence>
<feature type="region of interest" description="Disordered" evidence="1">
    <location>
        <begin position="10"/>
        <end position="49"/>
    </location>
</feature>
<organism evidence="3 4">
    <name type="scientific">Rhynchospora tenuis</name>
    <dbReference type="NCBI Taxonomy" id="198213"/>
    <lineage>
        <taxon>Eukaryota</taxon>
        <taxon>Viridiplantae</taxon>
        <taxon>Streptophyta</taxon>
        <taxon>Embryophyta</taxon>
        <taxon>Tracheophyta</taxon>
        <taxon>Spermatophyta</taxon>
        <taxon>Magnoliopsida</taxon>
        <taxon>Liliopsida</taxon>
        <taxon>Poales</taxon>
        <taxon>Cyperaceae</taxon>
        <taxon>Cyperoideae</taxon>
        <taxon>Rhynchosporeae</taxon>
        <taxon>Rhynchospora</taxon>
    </lineage>
</organism>
<dbReference type="Gene3D" id="3.40.30.10">
    <property type="entry name" value="Glutaredoxin"/>
    <property type="match status" value="1"/>
</dbReference>
<gene>
    <name evidence="3" type="ORF">LUZ61_006383</name>
</gene>
<name>A0AAD5ZRM2_9POAL</name>
<dbReference type="InterPro" id="IPR036249">
    <property type="entry name" value="Thioredoxin-like_sf"/>
</dbReference>
<dbReference type="Pfam" id="PF00462">
    <property type="entry name" value="Glutaredoxin"/>
    <property type="match status" value="1"/>
</dbReference>
<dbReference type="InterPro" id="IPR002109">
    <property type="entry name" value="Glutaredoxin"/>
</dbReference>